<dbReference type="AlphaFoldDB" id="A0A760BGY8"/>
<reference evidence="1" key="2">
    <citation type="submission" date="2020-02" db="EMBL/GenBank/DDBJ databases">
        <authorList>
            <consortium name="NCBI Pathogen Detection Project"/>
        </authorList>
    </citation>
    <scope>NUCLEOTIDE SEQUENCE</scope>
    <source>
        <strain evidence="1">MA.CK_94/00001630</strain>
    </source>
</reference>
<organism evidence="1">
    <name type="scientific">Salmonella enterica</name>
    <name type="common">Salmonella choleraesuis</name>
    <dbReference type="NCBI Taxonomy" id="28901"/>
    <lineage>
        <taxon>Bacteria</taxon>
        <taxon>Pseudomonadati</taxon>
        <taxon>Pseudomonadota</taxon>
        <taxon>Gammaproteobacteria</taxon>
        <taxon>Enterobacterales</taxon>
        <taxon>Enterobacteriaceae</taxon>
        <taxon>Salmonella</taxon>
    </lineage>
</organism>
<proteinExistence type="predicted"/>
<evidence type="ECO:0000313" key="1">
    <source>
        <dbReference type="EMBL" id="HAG2283320.1"/>
    </source>
</evidence>
<name>A0A760BGY8_SALER</name>
<comment type="caution">
    <text evidence="1">The sequence shown here is derived from an EMBL/GenBank/DDBJ whole genome shotgun (WGS) entry which is preliminary data.</text>
</comment>
<accession>A0A760BGY8</accession>
<reference evidence="1" key="1">
    <citation type="journal article" date="2018" name="Genome Biol.">
        <title>SKESA: strategic k-mer extension for scrupulous assemblies.</title>
        <authorList>
            <person name="Souvorov A."/>
            <person name="Agarwala R."/>
            <person name="Lipman D.J."/>
        </authorList>
    </citation>
    <scope>NUCLEOTIDE SEQUENCE</scope>
    <source>
        <strain evidence="1">MA.CK_94/00001630</strain>
    </source>
</reference>
<dbReference type="EMBL" id="DAAXRP010000013">
    <property type="protein sequence ID" value="HAG2283320.1"/>
    <property type="molecule type" value="Genomic_DNA"/>
</dbReference>
<protein>
    <submittedName>
        <fullName evidence="1">Uncharacterized protein</fullName>
    </submittedName>
</protein>
<sequence>MENKKLIQDSMGVYAAHLGESVKKTRSITRVINIHIENDAIGDDFFTPVVADTLIKIAAMIKDGTAGNGRAERFIDNNGNVAIILGGRVSEEENIPSPDITDL</sequence>
<gene>
    <name evidence="1" type="ORF">G8W61_003650</name>
</gene>